<evidence type="ECO:0000313" key="2">
    <source>
        <dbReference type="EMBL" id="SVC85426.1"/>
    </source>
</evidence>
<gene>
    <name evidence="2" type="ORF">METZ01_LOCUS338280</name>
</gene>
<reference evidence="2" key="1">
    <citation type="submission" date="2018-05" db="EMBL/GenBank/DDBJ databases">
        <authorList>
            <person name="Lanie J.A."/>
            <person name="Ng W.-L."/>
            <person name="Kazmierczak K.M."/>
            <person name="Andrzejewski T.M."/>
            <person name="Davidsen T.M."/>
            <person name="Wayne K.J."/>
            <person name="Tettelin H."/>
            <person name="Glass J.I."/>
            <person name="Rusch D."/>
            <person name="Podicherti R."/>
            <person name="Tsui H.-C.T."/>
            <person name="Winkler M.E."/>
        </authorList>
    </citation>
    <scope>NUCLEOTIDE SEQUENCE</scope>
</reference>
<dbReference type="EMBL" id="UINC01114835">
    <property type="protein sequence ID" value="SVC85426.1"/>
    <property type="molecule type" value="Genomic_DNA"/>
</dbReference>
<dbReference type="InterPro" id="IPR026444">
    <property type="entry name" value="Secre_tail"/>
</dbReference>
<dbReference type="Pfam" id="PF13860">
    <property type="entry name" value="FlgD_ig"/>
    <property type="match status" value="1"/>
</dbReference>
<dbReference type="AlphaFoldDB" id="A0A382QJ10"/>
<evidence type="ECO:0000259" key="1">
    <source>
        <dbReference type="Pfam" id="PF13860"/>
    </source>
</evidence>
<dbReference type="NCBIfam" id="TIGR04183">
    <property type="entry name" value="Por_Secre_tail"/>
    <property type="match status" value="1"/>
</dbReference>
<dbReference type="InterPro" id="IPR025965">
    <property type="entry name" value="FlgD/Vpr_Ig-like"/>
</dbReference>
<sequence length="122" mass="13458">VLEDIAGKVVTTEGEIPAAKGIEPNAPNPFNASILIRFQLSAAGSVRVRIYNALGQVMCDLVEGEYAAGHYAVSWDGRIRNGAEAASGMYFYVLETEQGIWPRRMLFLRRYLLQLRKGGGRL</sequence>
<proteinExistence type="predicted"/>
<feature type="non-terminal residue" evidence="2">
    <location>
        <position position="1"/>
    </location>
</feature>
<accession>A0A382QJ10</accession>
<feature type="domain" description="FlgD/Vpr Ig-like" evidence="1">
    <location>
        <begin position="41"/>
        <end position="97"/>
    </location>
</feature>
<organism evidence="2">
    <name type="scientific">marine metagenome</name>
    <dbReference type="NCBI Taxonomy" id="408172"/>
    <lineage>
        <taxon>unclassified sequences</taxon>
        <taxon>metagenomes</taxon>
        <taxon>ecological metagenomes</taxon>
    </lineage>
</organism>
<dbReference type="Gene3D" id="2.60.40.4070">
    <property type="match status" value="1"/>
</dbReference>
<protein>
    <recommendedName>
        <fullName evidence="1">FlgD/Vpr Ig-like domain-containing protein</fullName>
    </recommendedName>
</protein>
<name>A0A382QJ10_9ZZZZ</name>